<dbReference type="PANTHER" id="PTHR42879:SF2">
    <property type="entry name" value="3-OXOACYL-[ACYL-CARRIER-PROTEIN] REDUCTASE FABG"/>
    <property type="match status" value="1"/>
</dbReference>
<dbReference type="PRINTS" id="PR00080">
    <property type="entry name" value="SDRFAMILY"/>
</dbReference>
<evidence type="ECO:0000256" key="2">
    <source>
        <dbReference type="RuleBase" id="RU000363"/>
    </source>
</evidence>
<dbReference type="InterPro" id="IPR002347">
    <property type="entry name" value="SDR_fam"/>
</dbReference>
<protein>
    <submittedName>
        <fullName evidence="4">Short-chain dehydrogenase/reductase SDR</fullName>
    </submittedName>
</protein>
<dbReference type="InterPro" id="IPR036291">
    <property type="entry name" value="NAD(P)-bd_dom_sf"/>
</dbReference>
<dbReference type="InterPro" id="IPR050259">
    <property type="entry name" value="SDR"/>
</dbReference>
<evidence type="ECO:0000313" key="4">
    <source>
        <dbReference type="EMBL" id="AEL27520.1"/>
    </source>
</evidence>
<dbReference type="NCBIfam" id="NF005594">
    <property type="entry name" value="PRK07326.1"/>
    <property type="match status" value="1"/>
</dbReference>
<dbReference type="HOGENOM" id="CLU_010194_2_10_10"/>
<dbReference type="GO" id="GO:0032787">
    <property type="term" value="P:monocarboxylic acid metabolic process"/>
    <property type="evidence" value="ECO:0007669"/>
    <property type="project" value="UniProtKB-ARBA"/>
</dbReference>
<dbReference type="RefSeq" id="WP_014021805.1">
    <property type="nucleotide sequence ID" value="NC_015914.1"/>
</dbReference>
<dbReference type="OrthoDB" id="9804104at2"/>
<evidence type="ECO:0000256" key="1">
    <source>
        <dbReference type="ARBA" id="ARBA00006484"/>
    </source>
</evidence>
<proteinExistence type="inferred from homology"/>
<gene>
    <name evidence="4" type="ordered locus">Cycma_3809</name>
</gene>
<dbReference type="Pfam" id="PF00106">
    <property type="entry name" value="adh_short"/>
    <property type="match status" value="1"/>
</dbReference>
<name>G0J494_CYCMS</name>
<keyword evidence="5" id="KW-1185">Reference proteome</keyword>
<dbReference type="FunFam" id="3.40.50.720:FF:000084">
    <property type="entry name" value="Short-chain dehydrogenase reductase"/>
    <property type="match status" value="1"/>
</dbReference>
<dbReference type="Proteomes" id="UP000001635">
    <property type="component" value="Chromosome"/>
</dbReference>
<accession>G0J494</accession>
<dbReference type="EMBL" id="CP002955">
    <property type="protein sequence ID" value="AEL27520.1"/>
    <property type="molecule type" value="Genomic_DNA"/>
</dbReference>
<dbReference type="AlphaFoldDB" id="G0J494"/>
<dbReference type="SMART" id="SM00822">
    <property type="entry name" value="PKS_KR"/>
    <property type="match status" value="1"/>
</dbReference>
<organism evidence="4 5">
    <name type="scientific">Cyclobacterium marinum (strain ATCC 25205 / DSM 745 / LMG 13164 / NCIMB 1802)</name>
    <name type="common">Flectobacillus marinus</name>
    <dbReference type="NCBI Taxonomy" id="880070"/>
    <lineage>
        <taxon>Bacteria</taxon>
        <taxon>Pseudomonadati</taxon>
        <taxon>Bacteroidota</taxon>
        <taxon>Cytophagia</taxon>
        <taxon>Cytophagales</taxon>
        <taxon>Cyclobacteriaceae</taxon>
        <taxon>Cyclobacterium</taxon>
    </lineage>
</organism>
<comment type="similarity">
    <text evidence="1 2">Belongs to the short-chain dehydrogenases/reductases (SDR) family.</text>
</comment>
<dbReference type="InterPro" id="IPR057326">
    <property type="entry name" value="KR_dom"/>
</dbReference>
<dbReference type="eggNOG" id="COG4221">
    <property type="taxonomic scope" value="Bacteria"/>
</dbReference>
<reference evidence="5" key="1">
    <citation type="submission" date="2011-07" db="EMBL/GenBank/DDBJ databases">
        <title>The complete genome of Cyclobacterium marinum DSM 745.</title>
        <authorList>
            <person name="Lucas S."/>
            <person name="Han J."/>
            <person name="Lapidus A."/>
            <person name="Bruce D."/>
            <person name="Goodwin L."/>
            <person name="Pitluck S."/>
            <person name="Peters L."/>
            <person name="Kyrpides N."/>
            <person name="Mavromatis K."/>
            <person name="Ivanova N."/>
            <person name="Ovchinnikova G."/>
            <person name="Chertkov O."/>
            <person name="Detter J.C."/>
            <person name="Tapia R."/>
            <person name="Han C."/>
            <person name="Land M."/>
            <person name="Hauser L."/>
            <person name="Markowitz V."/>
            <person name="Cheng J.-F."/>
            <person name="Hugenholtz P."/>
            <person name="Woyke T."/>
            <person name="Wu D."/>
            <person name="Tindall B."/>
            <person name="Schuetze A."/>
            <person name="Brambilla E."/>
            <person name="Klenk H.-P."/>
            <person name="Eisen J.A."/>
        </authorList>
    </citation>
    <scope>NUCLEOTIDE SEQUENCE [LARGE SCALE GENOMIC DNA]</scope>
    <source>
        <strain evidence="5">ATCC 25205 / DSM 745 / LMG 13164 / NCIMB 1802</strain>
    </source>
</reference>
<evidence type="ECO:0000313" key="5">
    <source>
        <dbReference type="Proteomes" id="UP000001635"/>
    </source>
</evidence>
<dbReference type="PRINTS" id="PR00081">
    <property type="entry name" value="GDHRDH"/>
</dbReference>
<dbReference type="PANTHER" id="PTHR42879">
    <property type="entry name" value="3-OXOACYL-(ACYL-CARRIER-PROTEIN) REDUCTASE"/>
    <property type="match status" value="1"/>
</dbReference>
<sequence length="240" mass="25782">MSLENKTAFITGGNTGIGYGIAQALIAEGVNVAITSRSLQRAEEAAKKIKDSVSSKGEIMALELDVKNFEAQKEVVSKVVEKWGKLDFFIANAGVGHFAPIQELSTEHWQDTIDTNLTGVFYGIKASVEALKATEGFFLTISSLAGTNFFAGGAAYNASKFGLTGFTQAVMLDLRNEGIRVSTIMPGSVATGFNDHQVDEKDAWKIQKEDIGEIVVGLFKLDARTLPSKIEVRPSKTAKG</sequence>
<dbReference type="STRING" id="880070.Cycma_3809"/>
<dbReference type="InterPro" id="IPR020904">
    <property type="entry name" value="Sc_DH/Rdtase_CS"/>
</dbReference>
<dbReference type="SUPFAM" id="SSF51735">
    <property type="entry name" value="NAD(P)-binding Rossmann-fold domains"/>
    <property type="match status" value="1"/>
</dbReference>
<dbReference type="Gene3D" id="3.40.50.720">
    <property type="entry name" value="NAD(P)-binding Rossmann-like Domain"/>
    <property type="match status" value="1"/>
</dbReference>
<evidence type="ECO:0000259" key="3">
    <source>
        <dbReference type="SMART" id="SM00822"/>
    </source>
</evidence>
<feature type="domain" description="Ketoreductase" evidence="3">
    <location>
        <begin position="6"/>
        <end position="193"/>
    </location>
</feature>
<dbReference type="PROSITE" id="PS00061">
    <property type="entry name" value="ADH_SHORT"/>
    <property type="match status" value="1"/>
</dbReference>
<dbReference type="KEGG" id="cmr:Cycma_3809"/>